<accession>A0A7Z7NBV6</accession>
<protein>
    <submittedName>
        <fullName evidence="2">Uncharacterized protein</fullName>
    </submittedName>
</protein>
<evidence type="ECO:0000313" key="2">
    <source>
        <dbReference type="EMBL" id="SOJ56413.1"/>
    </source>
</evidence>
<dbReference type="EMBL" id="OCTY01000002">
    <property type="protein sequence ID" value="SOJ56413.1"/>
    <property type="molecule type" value="Genomic_DNA"/>
</dbReference>
<sequence length="66" mass="7066">MHDLELAGRLLHKLAASKAPGENPDPDTPSEPIHGSLGVDVVRMFDALTAADFDLFAAIVMWAHDA</sequence>
<dbReference type="AlphaFoldDB" id="A0A7Z7NBV6"/>
<proteinExistence type="predicted"/>
<dbReference type="RefSeq" id="WP_186244028.1">
    <property type="nucleotide sequence ID" value="NZ_OCTY01000002.1"/>
</dbReference>
<keyword evidence="3" id="KW-1185">Reference proteome</keyword>
<reference evidence="2 3" key="1">
    <citation type="submission" date="2017-10" db="EMBL/GenBank/DDBJ databases">
        <authorList>
            <consortium name="Urmite Genomes"/>
        </authorList>
    </citation>
    <scope>NUCLEOTIDE SEQUENCE [LARGE SCALE GENOMIC DNA]</scope>
    <source>
        <strain evidence="2 3">FB-527</strain>
    </source>
</reference>
<dbReference type="Proteomes" id="UP000554965">
    <property type="component" value="Unassembled WGS sequence"/>
</dbReference>
<evidence type="ECO:0000313" key="3">
    <source>
        <dbReference type="Proteomes" id="UP000554965"/>
    </source>
</evidence>
<organism evidence="2 3">
    <name type="scientific">Mycobacterium simulans</name>
    <dbReference type="NCBI Taxonomy" id="627089"/>
    <lineage>
        <taxon>Bacteria</taxon>
        <taxon>Bacillati</taxon>
        <taxon>Actinomycetota</taxon>
        <taxon>Actinomycetes</taxon>
        <taxon>Mycobacteriales</taxon>
        <taxon>Mycobacteriaceae</taxon>
        <taxon>Mycobacterium</taxon>
    </lineage>
</organism>
<evidence type="ECO:0000256" key="1">
    <source>
        <dbReference type="SAM" id="MobiDB-lite"/>
    </source>
</evidence>
<gene>
    <name evidence="2" type="ORF">MSIMFB_03890</name>
</gene>
<feature type="region of interest" description="Disordered" evidence="1">
    <location>
        <begin position="15"/>
        <end position="34"/>
    </location>
</feature>
<comment type="caution">
    <text evidence="2">The sequence shown here is derived from an EMBL/GenBank/DDBJ whole genome shotgun (WGS) entry which is preliminary data.</text>
</comment>
<name>A0A7Z7NBV6_9MYCO</name>